<dbReference type="RefSeq" id="WP_115932412.1">
    <property type="nucleotide sequence ID" value="NZ_QREH01000001.1"/>
</dbReference>
<dbReference type="AlphaFoldDB" id="A0A3D9LF66"/>
<dbReference type="Proteomes" id="UP000256727">
    <property type="component" value="Unassembled WGS sequence"/>
</dbReference>
<comment type="caution">
    <text evidence="3">The sequence shown here is derived from an EMBL/GenBank/DDBJ whole genome shotgun (WGS) entry which is preliminary data.</text>
</comment>
<evidence type="ECO:0000256" key="1">
    <source>
        <dbReference type="ARBA" id="ARBA00007689"/>
    </source>
</evidence>
<dbReference type="PANTHER" id="PTHR35174:SF3">
    <property type="entry name" value="BLL7171 PROTEIN"/>
    <property type="match status" value="1"/>
</dbReference>
<gene>
    <name evidence="3" type="ORF">C8E99_2326</name>
</gene>
<dbReference type="Pfam" id="PF03795">
    <property type="entry name" value="YCII"/>
    <property type="match status" value="1"/>
</dbReference>
<evidence type="ECO:0000313" key="4">
    <source>
        <dbReference type="Proteomes" id="UP000256727"/>
    </source>
</evidence>
<evidence type="ECO:0000259" key="2">
    <source>
        <dbReference type="Pfam" id="PF03795"/>
    </source>
</evidence>
<proteinExistence type="inferred from homology"/>
<dbReference type="OrthoDB" id="668782at2"/>
<sequence>MPEYLISVWHSPGVQHRETGPYASEEEMQAAFQAVGEFNEALRAEGAWVYAGGLVAPEESVVVDGTRGAELVITDGPFTQAQQHMGGFWVVDAAGPEQAEDLAARASKACGNKVELRPFQT</sequence>
<accession>A0A3D9LF66</accession>
<reference evidence="3 4" key="1">
    <citation type="submission" date="2018-07" db="EMBL/GenBank/DDBJ databases">
        <title>Sequencing the genomes of 1000 actinobacteria strains.</title>
        <authorList>
            <person name="Klenk H.-P."/>
        </authorList>
    </citation>
    <scope>NUCLEOTIDE SEQUENCE [LARGE SCALE GENOMIC DNA]</scope>
    <source>
        <strain evidence="3 4">DSM 14442</strain>
    </source>
</reference>
<protein>
    <recommendedName>
        <fullName evidence="2">YCII-related domain-containing protein</fullName>
    </recommendedName>
</protein>
<organism evidence="3 4">
    <name type="scientific">Citricoccus muralis</name>
    <dbReference type="NCBI Taxonomy" id="169134"/>
    <lineage>
        <taxon>Bacteria</taxon>
        <taxon>Bacillati</taxon>
        <taxon>Actinomycetota</taxon>
        <taxon>Actinomycetes</taxon>
        <taxon>Micrococcales</taxon>
        <taxon>Micrococcaceae</taxon>
        <taxon>Citricoccus</taxon>
    </lineage>
</organism>
<name>A0A3D9LF66_9MICC</name>
<dbReference type="InterPro" id="IPR005545">
    <property type="entry name" value="YCII"/>
</dbReference>
<evidence type="ECO:0000313" key="3">
    <source>
        <dbReference type="EMBL" id="REE04490.1"/>
    </source>
</evidence>
<feature type="domain" description="YCII-related" evidence="2">
    <location>
        <begin position="24"/>
        <end position="109"/>
    </location>
</feature>
<dbReference type="PANTHER" id="PTHR35174">
    <property type="entry name" value="BLL7171 PROTEIN-RELATED"/>
    <property type="match status" value="1"/>
</dbReference>
<dbReference type="Gene3D" id="3.30.70.1060">
    <property type="entry name" value="Dimeric alpha+beta barrel"/>
    <property type="match status" value="1"/>
</dbReference>
<dbReference type="EMBL" id="QREH01000001">
    <property type="protein sequence ID" value="REE04490.1"/>
    <property type="molecule type" value="Genomic_DNA"/>
</dbReference>
<dbReference type="InterPro" id="IPR011008">
    <property type="entry name" value="Dimeric_a/b-barrel"/>
</dbReference>
<comment type="similarity">
    <text evidence="1">Belongs to the YciI family.</text>
</comment>
<keyword evidence="4" id="KW-1185">Reference proteome</keyword>
<dbReference type="SUPFAM" id="SSF54909">
    <property type="entry name" value="Dimeric alpha+beta barrel"/>
    <property type="match status" value="1"/>
</dbReference>